<keyword evidence="2" id="KW-0540">Nuclease</keyword>
<keyword evidence="2" id="KW-0255">Endonuclease</keyword>
<dbReference type="CDD" id="cd00085">
    <property type="entry name" value="HNHc"/>
    <property type="match status" value="1"/>
</dbReference>
<gene>
    <name evidence="2" type="ORF">IC609_06240</name>
</gene>
<keyword evidence="2" id="KW-0378">Hydrolase</keyword>
<evidence type="ECO:0000313" key="3">
    <source>
        <dbReference type="Proteomes" id="UP000647424"/>
    </source>
</evidence>
<dbReference type="Proteomes" id="UP000647424">
    <property type="component" value="Unassembled WGS sequence"/>
</dbReference>
<dbReference type="GO" id="GO:0004519">
    <property type="term" value="F:endonuclease activity"/>
    <property type="evidence" value="ECO:0007669"/>
    <property type="project" value="UniProtKB-KW"/>
</dbReference>
<evidence type="ECO:0000313" key="2">
    <source>
        <dbReference type="EMBL" id="MBD8050135.1"/>
    </source>
</evidence>
<protein>
    <submittedName>
        <fullName evidence="2">HNH endonuclease</fullName>
    </submittedName>
</protein>
<dbReference type="Gene3D" id="1.10.30.50">
    <property type="match status" value="1"/>
</dbReference>
<name>A0A927ILG3_9BURK</name>
<dbReference type="EMBL" id="JACYFT010000001">
    <property type="protein sequence ID" value="MBD8050135.1"/>
    <property type="molecule type" value="Genomic_DNA"/>
</dbReference>
<dbReference type="Pfam" id="PF01844">
    <property type="entry name" value="HNH"/>
    <property type="match status" value="1"/>
</dbReference>
<dbReference type="GO" id="GO:0008270">
    <property type="term" value="F:zinc ion binding"/>
    <property type="evidence" value="ECO:0007669"/>
    <property type="project" value="InterPro"/>
</dbReference>
<comment type="caution">
    <text evidence="2">The sequence shown here is derived from an EMBL/GenBank/DDBJ whole genome shotgun (WGS) entry which is preliminary data.</text>
</comment>
<dbReference type="InterPro" id="IPR002711">
    <property type="entry name" value="HNH"/>
</dbReference>
<dbReference type="GO" id="GO:0003676">
    <property type="term" value="F:nucleic acid binding"/>
    <property type="evidence" value="ECO:0007669"/>
    <property type="project" value="InterPro"/>
</dbReference>
<evidence type="ECO:0000259" key="1">
    <source>
        <dbReference type="Pfam" id="PF01844"/>
    </source>
</evidence>
<keyword evidence="3" id="KW-1185">Reference proteome</keyword>
<dbReference type="AlphaFoldDB" id="A0A927ILG3"/>
<reference evidence="2" key="1">
    <citation type="submission" date="2020-09" db="EMBL/GenBank/DDBJ databases">
        <title>Genome seq and assembly of Limnohabitants sp.</title>
        <authorList>
            <person name="Chhetri G."/>
        </authorList>
    </citation>
    <scope>NUCLEOTIDE SEQUENCE</scope>
    <source>
        <strain evidence="2">JUR4</strain>
    </source>
</reference>
<dbReference type="InterPro" id="IPR003615">
    <property type="entry name" value="HNH_nuc"/>
</dbReference>
<sequence>MAKQSSEVYRGQRGKEKRALFACFRVRVIQDAYRARFFELFEGRRFKCGLPEKLEPELDKPPVLCIDHHIPMALGGHLVPGNLVSLCRNCNTRKLDSPPEAFYIPEELRKLKPLLETQKALFTFRFDEDRWMSDRETYLLDLGVHPTIVRNVLNDENHRHYVGYPCEESRIGITLSFDSIRNSSFIHKKDDSCDYENSDSH</sequence>
<accession>A0A927ILG3</accession>
<proteinExistence type="predicted"/>
<organism evidence="2 3">
    <name type="scientific">Limnohabitans radicicola</name>
    <dbReference type="NCBI Taxonomy" id="2771427"/>
    <lineage>
        <taxon>Bacteria</taxon>
        <taxon>Pseudomonadati</taxon>
        <taxon>Pseudomonadota</taxon>
        <taxon>Betaproteobacteria</taxon>
        <taxon>Burkholderiales</taxon>
        <taxon>Comamonadaceae</taxon>
        <taxon>Limnohabitans</taxon>
    </lineage>
</organism>
<feature type="domain" description="HNH" evidence="1">
    <location>
        <begin position="48"/>
        <end position="94"/>
    </location>
</feature>